<evidence type="ECO:0000313" key="2">
    <source>
        <dbReference type="EMBL" id="OPB00924.1"/>
    </source>
</evidence>
<dbReference type="Pfam" id="PF13649">
    <property type="entry name" value="Methyltransf_25"/>
    <property type="match status" value="1"/>
</dbReference>
<feature type="domain" description="Methyltransferase" evidence="1">
    <location>
        <begin position="53"/>
        <end position="147"/>
    </location>
</feature>
<proteinExistence type="predicted"/>
<protein>
    <submittedName>
        <fullName evidence="2">SAM-dependent methyltransferase</fullName>
    </submittedName>
</protein>
<dbReference type="GO" id="GO:0008168">
    <property type="term" value="F:methyltransferase activity"/>
    <property type="evidence" value="ECO:0007669"/>
    <property type="project" value="UniProtKB-KW"/>
</dbReference>
<keyword evidence="2" id="KW-0489">Methyltransferase</keyword>
<evidence type="ECO:0000313" key="3">
    <source>
        <dbReference type="Proteomes" id="UP000190965"/>
    </source>
</evidence>
<sequence>MTKELEFSKKYNRNHAERYLAKHQAGLSRRVSNWRENQIARQALEFADEPHTVLDLPCGTGRFWPMLMENKNRIIFAADNSEDMLAVAKEAQSHRIGKNIQIFKTSAFDISLPNDFVDSIFCMRLLHHIGGQKDRQKILQEFYRVSRDSVIISLWVDGNIKAYRRKRVELRRKTSAYQNRFVISVNLIESEFKAAGFEIQNYIDFLPFIHMWRIYILRKPQNKYE</sequence>
<dbReference type="Gene3D" id="3.40.50.150">
    <property type="entry name" value="Vaccinia Virus protein VP39"/>
    <property type="match status" value="1"/>
</dbReference>
<organism evidence="2 3">
    <name type="scientific">Pseudomonas fluorescens</name>
    <dbReference type="NCBI Taxonomy" id="294"/>
    <lineage>
        <taxon>Bacteria</taxon>
        <taxon>Pseudomonadati</taxon>
        <taxon>Pseudomonadota</taxon>
        <taxon>Gammaproteobacteria</taxon>
        <taxon>Pseudomonadales</taxon>
        <taxon>Pseudomonadaceae</taxon>
        <taxon>Pseudomonas</taxon>
    </lineage>
</organism>
<dbReference type="InterPro" id="IPR029063">
    <property type="entry name" value="SAM-dependent_MTases_sf"/>
</dbReference>
<name>A0A1T2ZAC0_PSEFL</name>
<keyword evidence="2" id="KW-0808">Transferase</keyword>
<dbReference type="Proteomes" id="UP000190965">
    <property type="component" value="Unassembled WGS sequence"/>
</dbReference>
<dbReference type="RefSeq" id="WP_078738056.1">
    <property type="nucleotide sequence ID" value="NZ_MSDF01000001.1"/>
</dbReference>
<gene>
    <name evidence="2" type="ORF">BFW87_00500</name>
</gene>
<reference evidence="2 3" key="1">
    <citation type="submission" date="2016-12" db="EMBL/GenBank/DDBJ databases">
        <title>Draft genome sequences of seven strains of Pseudomonas fluorescens that produce 4-formylaminooxyvinylglycine.</title>
        <authorList>
            <person name="Okrent R.A."/>
            <person name="Manning V.A."/>
            <person name="Trippe K.M."/>
        </authorList>
    </citation>
    <scope>NUCLEOTIDE SEQUENCE [LARGE SCALE GENOMIC DNA]</scope>
    <source>
        <strain evidence="2 3">P5A</strain>
    </source>
</reference>
<dbReference type="AlphaFoldDB" id="A0A1T2ZAC0"/>
<dbReference type="OrthoDB" id="5608223at2"/>
<dbReference type="GO" id="GO:0032259">
    <property type="term" value="P:methylation"/>
    <property type="evidence" value="ECO:0007669"/>
    <property type="project" value="UniProtKB-KW"/>
</dbReference>
<dbReference type="SUPFAM" id="SSF53335">
    <property type="entry name" value="S-adenosyl-L-methionine-dependent methyltransferases"/>
    <property type="match status" value="1"/>
</dbReference>
<evidence type="ECO:0000259" key="1">
    <source>
        <dbReference type="Pfam" id="PF13649"/>
    </source>
</evidence>
<accession>A0A1T2ZAC0</accession>
<dbReference type="CDD" id="cd02440">
    <property type="entry name" value="AdoMet_MTases"/>
    <property type="match status" value="1"/>
</dbReference>
<comment type="caution">
    <text evidence="2">The sequence shown here is derived from an EMBL/GenBank/DDBJ whole genome shotgun (WGS) entry which is preliminary data.</text>
</comment>
<dbReference type="InterPro" id="IPR041698">
    <property type="entry name" value="Methyltransf_25"/>
</dbReference>
<dbReference type="EMBL" id="MSDF01000001">
    <property type="protein sequence ID" value="OPB00924.1"/>
    <property type="molecule type" value="Genomic_DNA"/>
</dbReference>